<comment type="caution">
    <text evidence="3">The sequence shown here is derived from an EMBL/GenBank/DDBJ whole genome shotgun (WGS) entry which is preliminary data.</text>
</comment>
<reference evidence="3" key="2">
    <citation type="submission" date="2023-05" db="EMBL/GenBank/DDBJ databases">
        <authorList>
            <person name="Fouks B."/>
        </authorList>
    </citation>
    <scope>NUCLEOTIDE SEQUENCE</scope>
    <source>
        <strain evidence="3">Stay&amp;Tobe</strain>
        <tissue evidence="3">Testes</tissue>
    </source>
</reference>
<feature type="coiled-coil region" evidence="1">
    <location>
        <begin position="25"/>
        <end position="52"/>
    </location>
</feature>
<dbReference type="InterPro" id="IPR033393">
    <property type="entry name" value="NRBF2_MIT"/>
</dbReference>
<organism evidence="3 4">
    <name type="scientific">Diploptera punctata</name>
    <name type="common">Pacific beetle cockroach</name>
    <dbReference type="NCBI Taxonomy" id="6984"/>
    <lineage>
        <taxon>Eukaryota</taxon>
        <taxon>Metazoa</taxon>
        <taxon>Ecdysozoa</taxon>
        <taxon>Arthropoda</taxon>
        <taxon>Hexapoda</taxon>
        <taxon>Insecta</taxon>
        <taxon>Pterygota</taxon>
        <taxon>Neoptera</taxon>
        <taxon>Polyneoptera</taxon>
        <taxon>Dictyoptera</taxon>
        <taxon>Blattodea</taxon>
        <taxon>Blaberoidea</taxon>
        <taxon>Blaberidae</taxon>
        <taxon>Diplopterinae</taxon>
        <taxon>Diploptera</taxon>
    </lineage>
</organism>
<dbReference type="PANTHER" id="PTHR14964">
    <property type="entry name" value="NUCLEAR RECEPTOR BINDING FACTOR 2"/>
    <property type="match status" value="1"/>
</dbReference>
<evidence type="ECO:0000313" key="4">
    <source>
        <dbReference type="Proteomes" id="UP001233999"/>
    </source>
</evidence>
<keyword evidence="1" id="KW-0175">Coiled coil</keyword>
<feature type="domain" description="Nuclear receptor-binding factor 2 MIT" evidence="2">
    <location>
        <begin position="8"/>
        <end position="80"/>
    </location>
</feature>
<dbReference type="PANTHER" id="PTHR14964:SF2">
    <property type="entry name" value="NUCLEAR RECEPTOR-BINDING FACTOR 2"/>
    <property type="match status" value="1"/>
</dbReference>
<dbReference type="EMBL" id="JASPKZ010003051">
    <property type="protein sequence ID" value="KAJ9594353.1"/>
    <property type="molecule type" value="Genomic_DNA"/>
</dbReference>
<keyword evidence="4" id="KW-1185">Reference proteome</keyword>
<dbReference type="InterPro" id="IPR039679">
    <property type="entry name" value="NRBF2"/>
</dbReference>
<proteinExistence type="predicted"/>
<evidence type="ECO:0000313" key="3">
    <source>
        <dbReference type="EMBL" id="KAJ9594353.1"/>
    </source>
</evidence>
<dbReference type="AlphaFoldDB" id="A0AAD8AAI5"/>
<name>A0AAD8AAI5_DIPPU</name>
<feature type="coiled-coil region" evidence="1">
    <location>
        <begin position="171"/>
        <end position="205"/>
    </location>
</feature>
<reference evidence="3" key="1">
    <citation type="journal article" date="2023" name="IScience">
        <title>Live-bearing cockroach genome reveals convergent evolutionary mechanisms linked to viviparity in insects and beyond.</title>
        <authorList>
            <person name="Fouks B."/>
            <person name="Harrison M.C."/>
            <person name="Mikhailova A.A."/>
            <person name="Marchal E."/>
            <person name="English S."/>
            <person name="Carruthers M."/>
            <person name="Jennings E.C."/>
            <person name="Chiamaka E.L."/>
            <person name="Frigard R.A."/>
            <person name="Pippel M."/>
            <person name="Attardo G.M."/>
            <person name="Benoit J.B."/>
            <person name="Bornberg-Bauer E."/>
            <person name="Tobe S.S."/>
        </authorList>
    </citation>
    <scope>NUCLEOTIDE SEQUENCE</scope>
    <source>
        <strain evidence="3">Stay&amp;Tobe</strain>
    </source>
</reference>
<dbReference type="Pfam" id="PF17169">
    <property type="entry name" value="NRBF2_MIT"/>
    <property type="match status" value="1"/>
</dbReference>
<protein>
    <recommendedName>
        <fullName evidence="2">Nuclear receptor-binding factor 2 MIT domain-containing protein</fullName>
    </recommendedName>
</protein>
<gene>
    <name evidence="3" type="ORF">L9F63_014229</name>
</gene>
<dbReference type="SUPFAM" id="SSF140361">
    <property type="entry name" value="MIT domain-like"/>
    <property type="match status" value="1"/>
</dbReference>
<sequence>MEFMETFPLNVAHQLERRAEFYLERKHYDESIQCYQKAVQKLKEAEQKSNDKLFIQSVRYQQERCIQLQKIVSMKKTRYLTERARQQNILAKLEQTSSERSQEANNLQDQIKRTMEEADSLILHLRRRTENEDDLISQDEEEAACGGEYMSKAEITKLEGSKWPKDDRTVIEELRTLSQQLRSLVSQLVNQLSECTKETEMLRERVRYLEGEIRMKTEDMEGRGFMPLIRKDNLRVNTDSNGGSSSFECSPCSELSPDVATEPALMVPSRELPVLAPLEMPSFDWTMFSRKPDSIDQSPSS</sequence>
<dbReference type="GO" id="GO:0006914">
    <property type="term" value="P:autophagy"/>
    <property type="evidence" value="ECO:0007669"/>
    <property type="project" value="InterPro"/>
</dbReference>
<dbReference type="Proteomes" id="UP001233999">
    <property type="component" value="Unassembled WGS sequence"/>
</dbReference>
<feature type="coiled-coil region" evidence="1">
    <location>
        <begin position="90"/>
        <end position="124"/>
    </location>
</feature>
<dbReference type="Gene3D" id="1.20.58.80">
    <property type="entry name" value="Phosphotransferase system, lactose/cellobiose-type IIA subunit"/>
    <property type="match status" value="1"/>
</dbReference>
<evidence type="ECO:0000256" key="1">
    <source>
        <dbReference type="SAM" id="Coils"/>
    </source>
</evidence>
<accession>A0AAD8AAI5</accession>
<evidence type="ECO:0000259" key="2">
    <source>
        <dbReference type="Pfam" id="PF17169"/>
    </source>
</evidence>